<dbReference type="InterPro" id="IPR001995">
    <property type="entry name" value="Peptidase_A2_cat"/>
</dbReference>
<dbReference type="InterPro" id="IPR001969">
    <property type="entry name" value="Aspartic_peptidase_AS"/>
</dbReference>
<gene>
    <name evidence="3" type="ORF">MSIBF_A450002</name>
</gene>
<dbReference type="PROSITE" id="PS00141">
    <property type="entry name" value="ASP_PROTEASE"/>
    <property type="match status" value="1"/>
</dbReference>
<feature type="domain" description="Peptidase A2" evidence="2">
    <location>
        <begin position="31"/>
        <end position="128"/>
    </location>
</feature>
<dbReference type="AlphaFoldDB" id="A0A098EDV5"/>
<dbReference type="SUPFAM" id="SSF50630">
    <property type="entry name" value="Acid proteases"/>
    <property type="match status" value="1"/>
</dbReference>
<evidence type="ECO:0000259" key="2">
    <source>
        <dbReference type="PROSITE" id="PS50175"/>
    </source>
</evidence>
<dbReference type="GO" id="GO:0004190">
    <property type="term" value="F:aspartic-type endopeptidase activity"/>
    <property type="evidence" value="ECO:0007669"/>
    <property type="project" value="InterPro"/>
</dbReference>
<dbReference type="InterPro" id="IPR021109">
    <property type="entry name" value="Peptidase_aspartic_dom_sf"/>
</dbReference>
<dbReference type="PROSITE" id="PS50175">
    <property type="entry name" value="ASP_PROT_RETROV"/>
    <property type="match status" value="1"/>
</dbReference>
<accession>A0A098EDV5</accession>
<dbReference type="Gene3D" id="2.40.70.10">
    <property type="entry name" value="Acid Proteases"/>
    <property type="match status" value="1"/>
</dbReference>
<keyword evidence="1" id="KW-0378">Hydrolase</keyword>
<organism evidence="3">
    <name type="scientific">groundwater metagenome</name>
    <dbReference type="NCBI Taxonomy" id="717931"/>
    <lineage>
        <taxon>unclassified sequences</taxon>
        <taxon>metagenomes</taxon>
        <taxon>ecological metagenomes</taxon>
    </lineage>
</organism>
<reference evidence="3" key="1">
    <citation type="submission" date="2014-09" db="EMBL/GenBank/DDBJ databases">
        <authorList>
            <person name="Probst J Alexander"/>
        </authorList>
    </citation>
    <scope>NUCLEOTIDE SEQUENCE</scope>
</reference>
<evidence type="ECO:0000313" key="3">
    <source>
        <dbReference type="EMBL" id="CEG13696.1"/>
    </source>
</evidence>
<protein>
    <recommendedName>
        <fullName evidence="2">Peptidase A2 domain-containing protein</fullName>
    </recommendedName>
</protein>
<dbReference type="EMBL" id="CCXY01000390">
    <property type="protein sequence ID" value="CEG13696.1"/>
    <property type="molecule type" value="Genomic_DNA"/>
</dbReference>
<name>A0A098EDV5_9ZZZZ</name>
<dbReference type="GO" id="GO:0006508">
    <property type="term" value="P:proteolysis"/>
    <property type="evidence" value="ECO:0007669"/>
    <property type="project" value="InterPro"/>
</dbReference>
<proteinExistence type="predicted"/>
<dbReference type="InterPro" id="IPR018061">
    <property type="entry name" value="Retropepsins"/>
</dbReference>
<sequence>MICGFYRKRGRMMMPCVNSRVIIPDIGEKDIKFLVDTGAERTVICEGDSVEIGVDYEKLERAERDLGGIGGKVETYTIEAILKIEPDFVDKRKILVIRNKIPKYLPDEEKKRLKNLYRRIPSLLGRDIISLFGLFIHEKTESVLIRTYANQK</sequence>
<evidence type="ECO:0000256" key="1">
    <source>
        <dbReference type="ARBA" id="ARBA00022801"/>
    </source>
</evidence>
<dbReference type="Pfam" id="PF00077">
    <property type="entry name" value="RVP"/>
    <property type="match status" value="1"/>
</dbReference>